<dbReference type="EMBL" id="LCUC01000356">
    <property type="protein sequence ID" value="KKY31815.1"/>
    <property type="molecule type" value="Genomic_DNA"/>
</dbReference>
<accession>A0A0G2HUR4</accession>
<protein>
    <submittedName>
        <fullName evidence="1">Uncharacterized protein</fullName>
    </submittedName>
</protein>
<sequence>MIVIWVEECLPDTFPPDFRQQRPERYWELSGWCRPVSLGNAVLQHRPWAKYVYESWVWRFLHQEIFRHGSLTWAGNDAARDRGGANGAGGAMNAQFESLFDSGQRLVTPQQYEARIQQRAALMDQIRNGLVHPNRNDIITGWLVTEMLVAFHPYFSDVYKPIDHAQNIEVLIRDTKFLVEKARELDGKLRSARRVYDLILGREGAVCRISGVPSPALQRYVRAGNESRDPDYLDDDSLISLIVVPGLVRLDVTDSIYDDDDTLTRTVVRHARAFAQTDLLAALRT</sequence>
<proteinExistence type="predicted"/>
<name>A0A0G2HUR4_9PEZI</name>
<gene>
    <name evidence="1" type="ORF">UCDDA912_g08240</name>
</gene>
<comment type="caution">
    <text evidence="1">The sequence shown here is derived from an EMBL/GenBank/DDBJ whole genome shotgun (WGS) entry which is preliminary data.</text>
</comment>
<reference evidence="1 2" key="2">
    <citation type="submission" date="2015-05" db="EMBL/GenBank/DDBJ databases">
        <authorList>
            <person name="Morales-Cruz A."/>
            <person name="Amrine K.C."/>
            <person name="Cantu D."/>
        </authorList>
    </citation>
    <scope>NUCLEOTIDE SEQUENCE [LARGE SCALE GENOMIC DNA]</scope>
    <source>
        <strain evidence="1">DA912</strain>
    </source>
</reference>
<dbReference type="OrthoDB" id="5240389at2759"/>
<evidence type="ECO:0000313" key="1">
    <source>
        <dbReference type="EMBL" id="KKY31815.1"/>
    </source>
</evidence>
<evidence type="ECO:0000313" key="2">
    <source>
        <dbReference type="Proteomes" id="UP000034680"/>
    </source>
</evidence>
<dbReference type="Proteomes" id="UP000034680">
    <property type="component" value="Unassembled WGS sequence"/>
</dbReference>
<organism evidence="1 2">
    <name type="scientific">Diaporthe ampelina</name>
    <dbReference type="NCBI Taxonomy" id="1214573"/>
    <lineage>
        <taxon>Eukaryota</taxon>
        <taxon>Fungi</taxon>
        <taxon>Dikarya</taxon>
        <taxon>Ascomycota</taxon>
        <taxon>Pezizomycotina</taxon>
        <taxon>Sordariomycetes</taxon>
        <taxon>Sordariomycetidae</taxon>
        <taxon>Diaporthales</taxon>
        <taxon>Diaporthaceae</taxon>
        <taxon>Diaporthe</taxon>
    </lineage>
</organism>
<dbReference type="AlphaFoldDB" id="A0A0G2HUR4"/>
<keyword evidence="2" id="KW-1185">Reference proteome</keyword>
<reference evidence="1 2" key="1">
    <citation type="submission" date="2015-05" db="EMBL/GenBank/DDBJ databases">
        <title>Distinctive expansion of gene families associated with plant cell wall degradation and secondary metabolism in the genomes of grapevine trunk pathogens.</title>
        <authorList>
            <person name="Lawrence D.P."/>
            <person name="Travadon R."/>
            <person name="Rolshausen P.E."/>
            <person name="Baumgartner K."/>
        </authorList>
    </citation>
    <scope>NUCLEOTIDE SEQUENCE [LARGE SCALE GENOMIC DNA]</scope>
    <source>
        <strain evidence="1">DA912</strain>
    </source>
</reference>